<keyword evidence="3" id="KW-1185">Reference proteome</keyword>
<organism evidence="2 3">
    <name type="scientific">Lojkania enalia</name>
    <dbReference type="NCBI Taxonomy" id="147567"/>
    <lineage>
        <taxon>Eukaryota</taxon>
        <taxon>Fungi</taxon>
        <taxon>Dikarya</taxon>
        <taxon>Ascomycota</taxon>
        <taxon>Pezizomycotina</taxon>
        <taxon>Dothideomycetes</taxon>
        <taxon>Pleosporomycetidae</taxon>
        <taxon>Pleosporales</taxon>
        <taxon>Pleosporales incertae sedis</taxon>
        <taxon>Lojkania</taxon>
    </lineage>
</organism>
<evidence type="ECO:0000313" key="2">
    <source>
        <dbReference type="EMBL" id="KAF2263159.1"/>
    </source>
</evidence>
<dbReference type="Proteomes" id="UP000800093">
    <property type="component" value="Unassembled WGS sequence"/>
</dbReference>
<gene>
    <name evidence="2" type="ORF">CC78DRAFT_534174</name>
</gene>
<feature type="compositionally biased region" description="Polar residues" evidence="1">
    <location>
        <begin position="21"/>
        <end position="31"/>
    </location>
</feature>
<evidence type="ECO:0000256" key="1">
    <source>
        <dbReference type="SAM" id="MobiDB-lite"/>
    </source>
</evidence>
<feature type="region of interest" description="Disordered" evidence="1">
    <location>
        <begin position="1"/>
        <end position="34"/>
    </location>
</feature>
<comment type="caution">
    <text evidence="2">The sequence shown here is derived from an EMBL/GenBank/DDBJ whole genome shotgun (WGS) entry which is preliminary data.</text>
</comment>
<name>A0A9P4N5C8_9PLEO</name>
<dbReference type="AlphaFoldDB" id="A0A9P4N5C8"/>
<dbReference type="EMBL" id="ML986629">
    <property type="protein sequence ID" value="KAF2263159.1"/>
    <property type="molecule type" value="Genomic_DNA"/>
</dbReference>
<sequence length="94" mass="9738">MPQPCSGPAARSLQPTKWPCTPSSGTSNTPSAADRLPEVVLPCARQVSPATTPGDVTRVLPLRRLLGAVVPLSASRGTKDGRAANALDCVTAYR</sequence>
<evidence type="ECO:0000313" key="3">
    <source>
        <dbReference type="Proteomes" id="UP000800093"/>
    </source>
</evidence>
<protein>
    <submittedName>
        <fullName evidence="2">Uncharacterized protein</fullName>
    </submittedName>
</protein>
<reference evidence="3" key="1">
    <citation type="journal article" date="2020" name="Stud. Mycol.">
        <title>101 Dothideomycetes genomes: A test case for predicting lifestyles and emergence of pathogens.</title>
        <authorList>
            <person name="Haridas S."/>
            <person name="Albert R."/>
            <person name="Binder M."/>
            <person name="Bloem J."/>
            <person name="LaButti K."/>
            <person name="Salamov A."/>
            <person name="Andreopoulos B."/>
            <person name="Baker S."/>
            <person name="Barry K."/>
            <person name="Bills G."/>
            <person name="Bluhm B."/>
            <person name="Cannon C."/>
            <person name="Castanera R."/>
            <person name="Culley D."/>
            <person name="Daum C."/>
            <person name="Ezra D."/>
            <person name="Gonzalez J."/>
            <person name="Henrissat B."/>
            <person name="Kuo A."/>
            <person name="Liang C."/>
            <person name="Lipzen A."/>
            <person name="Lutzoni F."/>
            <person name="Magnuson J."/>
            <person name="Mondo S."/>
            <person name="Nolan M."/>
            <person name="Ohm R."/>
            <person name="Pangilinan J."/>
            <person name="Park H.-J."/>
            <person name="Ramirez L."/>
            <person name="Alfaro M."/>
            <person name="Sun H."/>
            <person name="Tritt A."/>
            <person name="Yoshinaga Y."/>
            <person name="Zwiers L.-H."/>
            <person name="Turgeon B."/>
            <person name="Goodwin S."/>
            <person name="Spatafora J."/>
            <person name="Crous P."/>
            <person name="Grigoriev I."/>
        </authorList>
    </citation>
    <scope>NUCLEOTIDE SEQUENCE [LARGE SCALE GENOMIC DNA]</scope>
    <source>
        <strain evidence="3">CBS 304.66</strain>
    </source>
</reference>
<proteinExistence type="predicted"/>
<accession>A0A9P4N5C8</accession>